<evidence type="ECO:0000313" key="2">
    <source>
        <dbReference type="Proteomes" id="UP001056610"/>
    </source>
</evidence>
<dbReference type="InterPro" id="IPR021558">
    <property type="entry name" value="MazE-like"/>
</dbReference>
<reference evidence="1" key="1">
    <citation type="submission" date="2022-05" db="EMBL/GenBank/DDBJ databases">
        <title>A methanotrophic Mycobacterium dominates a cave microbial ecosystem.</title>
        <authorList>
            <person name="Van Spanning R.J.M."/>
            <person name="Guan Q."/>
            <person name="Melkonian C."/>
            <person name="Gallant J."/>
            <person name="Polerecky L."/>
            <person name="Flot J.-F."/>
            <person name="Brandt B.W."/>
            <person name="Braster M."/>
            <person name="Iturbe Espinoza P."/>
            <person name="Aerts J."/>
            <person name="Meima-Franke M."/>
            <person name="Piersma S.R."/>
            <person name="Bunduc C."/>
            <person name="Ummels R."/>
            <person name="Pain A."/>
            <person name="Fleming E.J."/>
            <person name="van der Wel N."/>
            <person name="Gherman V.D."/>
            <person name="Sarbu S.M."/>
            <person name="Bodelier P.L.E."/>
            <person name="Bitter W."/>
        </authorList>
    </citation>
    <scope>NUCLEOTIDE SEQUENCE</scope>
    <source>
        <strain evidence="1">Sulfur Cave</strain>
    </source>
</reference>
<gene>
    <name evidence="1" type="ORF">M5I08_03000</name>
</gene>
<dbReference type="Pfam" id="PF11455">
    <property type="entry name" value="MazE-like"/>
    <property type="match status" value="1"/>
</dbReference>
<dbReference type="EMBL" id="CP097320">
    <property type="protein sequence ID" value="UQX11496.1"/>
    <property type="molecule type" value="Genomic_DNA"/>
</dbReference>
<dbReference type="Proteomes" id="UP001056610">
    <property type="component" value="Chromosome"/>
</dbReference>
<proteinExistence type="predicted"/>
<sequence>MTERRVRHRVAAHRERLRRQGLRPVQIWVPDVRAPGFAAEAHRQSALAAASPHEADDQAFVDAISSFGDDEE</sequence>
<protein>
    <submittedName>
        <fullName evidence="1">Antitoxin MazE family protein</fullName>
    </submittedName>
</protein>
<accession>A0ABY4QNR1</accession>
<name>A0ABY4QNR1_9MYCO</name>
<dbReference type="RefSeq" id="WP_219068330.1">
    <property type="nucleotide sequence ID" value="NZ_CAJUXY010000035.1"/>
</dbReference>
<organism evidence="1 2">
    <name type="scientific">Candidatus Mycobacterium methanotrophicum</name>
    <dbReference type="NCBI Taxonomy" id="2943498"/>
    <lineage>
        <taxon>Bacteria</taxon>
        <taxon>Bacillati</taxon>
        <taxon>Actinomycetota</taxon>
        <taxon>Actinomycetes</taxon>
        <taxon>Mycobacteriales</taxon>
        <taxon>Mycobacteriaceae</taxon>
        <taxon>Mycobacterium</taxon>
    </lineage>
</organism>
<evidence type="ECO:0000313" key="1">
    <source>
        <dbReference type="EMBL" id="UQX11496.1"/>
    </source>
</evidence>
<keyword evidence="2" id="KW-1185">Reference proteome</keyword>